<feature type="region of interest" description="Disordered" evidence="1">
    <location>
        <begin position="146"/>
        <end position="188"/>
    </location>
</feature>
<evidence type="ECO:0000256" key="2">
    <source>
        <dbReference type="SAM" id="Phobius"/>
    </source>
</evidence>
<organism evidence="3 5">
    <name type="scientific">Morella rubra</name>
    <name type="common">Chinese bayberry</name>
    <dbReference type="NCBI Taxonomy" id="262757"/>
    <lineage>
        <taxon>Eukaryota</taxon>
        <taxon>Viridiplantae</taxon>
        <taxon>Streptophyta</taxon>
        <taxon>Embryophyta</taxon>
        <taxon>Tracheophyta</taxon>
        <taxon>Spermatophyta</taxon>
        <taxon>Magnoliopsida</taxon>
        <taxon>eudicotyledons</taxon>
        <taxon>Gunneridae</taxon>
        <taxon>Pentapetalae</taxon>
        <taxon>rosids</taxon>
        <taxon>fabids</taxon>
        <taxon>Fagales</taxon>
        <taxon>Myricaceae</taxon>
        <taxon>Morella</taxon>
    </lineage>
</organism>
<keyword evidence="2" id="KW-1133">Transmembrane helix</keyword>
<accession>A0A6A1VHF7</accession>
<reference evidence="3" key="3">
    <citation type="submission" date="2019-09" db="EMBL/GenBank/DDBJ databases">
        <authorList>
            <person name="Gao Z."/>
        </authorList>
    </citation>
    <scope>NUCLEOTIDE SEQUENCE</scope>
    <source>
        <tissue evidence="3">Leaves</tissue>
    </source>
</reference>
<dbReference type="AlphaFoldDB" id="A0A6A1VHF7"/>
<dbReference type="PROSITE" id="PS51257">
    <property type="entry name" value="PROKAR_LIPOPROTEIN"/>
    <property type="match status" value="1"/>
</dbReference>
<dbReference type="PANTHER" id="PTHR34964">
    <property type="entry name" value="MEMBRANE LIPOPROTEIN-RELATED"/>
    <property type="match status" value="1"/>
</dbReference>
<proteinExistence type="predicted"/>
<dbReference type="PANTHER" id="PTHR34964:SF1">
    <property type="entry name" value="MEMBRANE LIPOPROTEIN"/>
    <property type="match status" value="1"/>
</dbReference>
<evidence type="ECO:0000313" key="5">
    <source>
        <dbReference type="Proteomes" id="UP000516437"/>
    </source>
</evidence>
<evidence type="ECO:0000313" key="3">
    <source>
        <dbReference type="EMBL" id="KAB1210520.1"/>
    </source>
</evidence>
<dbReference type="EMBL" id="RXIC02000024">
    <property type="protein sequence ID" value="KAB1210520.1"/>
    <property type="molecule type" value="Genomic_DNA"/>
</dbReference>
<keyword evidence="2" id="KW-0472">Membrane</keyword>
<dbReference type="EMBL" id="RXIC02000020">
    <property type="protein sequence ID" value="KAB1222763.1"/>
    <property type="molecule type" value="Genomic_DNA"/>
</dbReference>
<reference evidence="3 5" key="2">
    <citation type="journal article" date="2019" name="Plant Biotechnol. J.">
        <title>The red bayberry genome and genetic basis of sex determination.</title>
        <authorList>
            <person name="Jia H.M."/>
            <person name="Jia H.J."/>
            <person name="Cai Q.L."/>
            <person name="Wang Y."/>
            <person name="Zhao H.B."/>
            <person name="Yang W.F."/>
            <person name="Wang G.Y."/>
            <person name="Li Y.H."/>
            <person name="Zhan D.L."/>
            <person name="Shen Y.T."/>
            <person name="Niu Q.F."/>
            <person name="Chang L."/>
            <person name="Qiu J."/>
            <person name="Zhao L."/>
            <person name="Xie H.B."/>
            <person name="Fu W.Y."/>
            <person name="Jin J."/>
            <person name="Li X.W."/>
            <person name="Jiao Y."/>
            <person name="Zhou C.C."/>
            <person name="Tu T."/>
            <person name="Chai C.Y."/>
            <person name="Gao J.L."/>
            <person name="Fan L.J."/>
            <person name="van de Weg E."/>
            <person name="Wang J.Y."/>
            <person name="Gao Z.S."/>
        </authorList>
    </citation>
    <scope>NUCLEOTIDE SEQUENCE [LARGE SCALE GENOMIC DNA]</scope>
    <source>
        <tissue evidence="3">Leaves</tissue>
    </source>
</reference>
<keyword evidence="5" id="KW-1185">Reference proteome</keyword>
<feature type="transmembrane region" description="Helical" evidence="2">
    <location>
        <begin position="12"/>
        <end position="34"/>
    </location>
</feature>
<sequence>MPELDPRAGNAFISIIFVFLFLCLAAGGGCLVIYTTQPNPSSWLEFAGVAFVCLPWLFWLLTCFYRVISRTCGSRFVVRRDGGGEGGGCGGPCEGDAPAGGGSPHLVNAAEDMATGAGIVETSVRSPEIDARRRAQFEAILALDDDQDCHGSSEGKDKRNLTSPSNSSKGSSVASHESEQPLASSMVS</sequence>
<dbReference type="OrthoDB" id="784693at2759"/>
<name>A0A6A1VHF7_9ROSI</name>
<reference evidence="3" key="1">
    <citation type="submission" date="2018-07" db="EMBL/GenBank/DDBJ databases">
        <authorList>
            <person name="Gao Z.-S."/>
            <person name="Jia H.-M."/>
            <person name="Jia H.-J."/>
            <person name="Cai Q.-L."/>
            <person name="Wang Y."/>
            <person name="Zhao H.-B."/>
        </authorList>
    </citation>
    <scope>NUCLEOTIDE SEQUENCE</scope>
    <source>
        <tissue evidence="3">Leaves</tissue>
    </source>
</reference>
<evidence type="ECO:0000256" key="1">
    <source>
        <dbReference type="SAM" id="MobiDB-lite"/>
    </source>
</evidence>
<feature type="transmembrane region" description="Helical" evidence="2">
    <location>
        <begin position="46"/>
        <end position="68"/>
    </location>
</feature>
<comment type="caution">
    <text evidence="3">The sequence shown here is derived from an EMBL/GenBank/DDBJ whole genome shotgun (WGS) entry which is preliminary data.</text>
</comment>
<keyword evidence="2" id="KW-0812">Transmembrane</keyword>
<evidence type="ECO:0000313" key="4">
    <source>
        <dbReference type="EMBL" id="KAB1222763.1"/>
    </source>
</evidence>
<protein>
    <submittedName>
        <fullName evidence="3">Uncharacterized protein</fullName>
    </submittedName>
</protein>
<dbReference type="Proteomes" id="UP000516437">
    <property type="component" value="Chromosome 2"/>
</dbReference>
<feature type="compositionally biased region" description="Polar residues" evidence="1">
    <location>
        <begin position="161"/>
        <end position="188"/>
    </location>
</feature>
<gene>
    <name evidence="4" type="ORF">CJ030_MR2G029004</name>
    <name evidence="3" type="ORF">CJ030_MR6G010816</name>
</gene>
<feature type="compositionally biased region" description="Basic and acidic residues" evidence="1">
    <location>
        <begin position="148"/>
        <end position="160"/>
    </location>
</feature>
<dbReference type="Proteomes" id="UP000516437">
    <property type="component" value="Chromosome 6"/>
</dbReference>